<evidence type="ECO:0000256" key="1">
    <source>
        <dbReference type="SAM" id="SignalP"/>
    </source>
</evidence>
<feature type="chain" id="PRO_5046920796" description="Peptidase S1 domain-containing protein" evidence="1">
    <location>
        <begin position="20"/>
        <end position="298"/>
    </location>
</feature>
<proteinExistence type="predicted"/>
<sequence>MPFKLIQALGLCLPASIFAAINIIDYTPLTNDRFMDDASFFAAGLDLSGVAIANTSQGPAFTGDDGGRWVTMISPNVFITAHHFAPNVGQSVTFYQTNSALGGSFTASIETTMQIGDTDIRVGTLDTSLPDDYAYYNISTATISSEVPTAITGPNALTFGRSEGDYATSLDMAVGHNNINIFYPEQTFAGSTGDAIVMTFDDPGIVYESQFSLGDSGAPAMILEGGELTIVGINWFVGTLSDGETEISGLSFLPNYQSEIQAFIDENEEVAPVPEASAGALLLGVGALTLALGMRRSL</sequence>
<evidence type="ECO:0000313" key="2">
    <source>
        <dbReference type="EMBL" id="WPJ96839.1"/>
    </source>
</evidence>
<gene>
    <name evidence="2" type="ORF">SH580_03855</name>
</gene>
<accession>A0ABZ0RKU4</accession>
<protein>
    <recommendedName>
        <fullName evidence="4">Peptidase S1 domain-containing protein</fullName>
    </recommendedName>
</protein>
<dbReference type="SUPFAM" id="SSF50494">
    <property type="entry name" value="Trypsin-like serine proteases"/>
    <property type="match status" value="1"/>
</dbReference>
<dbReference type="EMBL" id="CP138858">
    <property type="protein sequence ID" value="WPJ96839.1"/>
    <property type="molecule type" value="Genomic_DNA"/>
</dbReference>
<keyword evidence="3" id="KW-1185">Reference proteome</keyword>
<name>A0ABZ0RKU4_9BACT</name>
<dbReference type="RefSeq" id="WP_319833696.1">
    <property type="nucleotide sequence ID" value="NZ_CP138858.1"/>
</dbReference>
<evidence type="ECO:0000313" key="3">
    <source>
        <dbReference type="Proteomes" id="UP001324993"/>
    </source>
</evidence>
<dbReference type="InterPro" id="IPR009003">
    <property type="entry name" value="Peptidase_S1_PA"/>
</dbReference>
<dbReference type="Proteomes" id="UP001324993">
    <property type="component" value="Chromosome"/>
</dbReference>
<reference evidence="2 3" key="1">
    <citation type="submission" date="2023-11" db="EMBL/GenBank/DDBJ databases">
        <title>Coraliomargarita sp. nov., isolated from marine algae.</title>
        <authorList>
            <person name="Lee J.K."/>
            <person name="Baek J.H."/>
            <person name="Kim J.M."/>
            <person name="Choi D.G."/>
            <person name="Jeon C.O."/>
        </authorList>
    </citation>
    <scope>NUCLEOTIDE SEQUENCE [LARGE SCALE GENOMIC DNA]</scope>
    <source>
        <strain evidence="2 3">J2-16</strain>
    </source>
</reference>
<feature type="signal peptide" evidence="1">
    <location>
        <begin position="1"/>
        <end position="19"/>
    </location>
</feature>
<keyword evidence="1" id="KW-0732">Signal</keyword>
<organism evidence="2 3">
    <name type="scientific">Coraliomargarita algicola</name>
    <dbReference type="NCBI Taxonomy" id="3092156"/>
    <lineage>
        <taxon>Bacteria</taxon>
        <taxon>Pseudomonadati</taxon>
        <taxon>Verrucomicrobiota</taxon>
        <taxon>Opitutia</taxon>
        <taxon>Puniceicoccales</taxon>
        <taxon>Coraliomargaritaceae</taxon>
        <taxon>Coraliomargarita</taxon>
    </lineage>
</organism>
<evidence type="ECO:0008006" key="4">
    <source>
        <dbReference type="Google" id="ProtNLM"/>
    </source>
</evidence>